<evidence type="ECO:0000313" key="2">
    <source>
        <dbReference type="Proteomes" id="UP000809273"/>
    </source>
</evidence>
<gene>
    <name evidence="1" type="ORF">JW984_01675</name>
</gene>
<dbReference type="Proteomes" id="UP000809273">
    <property type="component" value="Unassembled WGS sequence"/>
</dbReference>
<reference evidence="1" key="1">
    <citation type="journal article" date="2021" name="Environ. Microbiol.">
        <title>Genomic characterization of three novel Desulfobacterota classes expand the metabolic and phylogenetic diversity of the phylum.</title>
        <authorList>
            <person name="Murphy C.L."/>
            <person name="Biggerstaff J."/>
            <person name="Eichhorn A."/>
            <person name="Ewing E."/>
            <person name="Shahan R."/>
            <person name="Soriano D."/>
            <person name="Stewart S."/>
            <person name="VanMol K."/>
            <person name="Walker R."/>
            <person name="Walters P."/>
            <person name="Elshahed M.S."/>
            <person name="Youssef N.H."/>
        </authorList>
    </citation>
    <scope>NUCLEOTIDE SEQUENCE</scope>
    <source>
        <strain evidence="1">Zod_Metabat.24</strain>
    </source>
</reference>
<dbReference type="EMBL" id="JAFGIX010000008">
    <property type="protein sequence ID" value="MBN1571885.1"/>
    <property type="molecule type" value="Genomic_DNA"/>
</dbReference>
<sequence length="249" mass="27968">MGGLAHFFEEEGIPTTMISLVREHTEKMKPPRALWVPFELGRPIGAPNNREFQMKVLTSVLKLLEAKEGPILVDFDEEDPTSEETITNLVCPVNFAKEEGELTDTEKMLNSVKAEMNSLRPWYDMALDKRGRTTVGISGIDLDRIVDFIGAFFDGGAPQNPRGDMPLSLILNFATDDLKAFYYESITAQPGQESPSGKVLEDWFWGETKAGKMLLMLKESCKKSDDPMMQAVARIMIVPSSQAYRRKEL</sequence>
<protein>
    <submittedName>
        <fullName evidence="1">Uncharacterized protein</fullName>
    </submittedName>
</protein>
<proteinExistence type="predicted"/>
<accession>A0A9D8K9S3</accession>
<reference evidence="1" key="2">
    <citation type="submission" date="2021-01" db="EMBL/GenBank/DDBJ databases">
        <authorList>
            <person name="Hahn C.R."/>
            <person name="Youssef N.H."/>
            <person name="Elshahed M."/>
        </authorList>
    </citation>
    <scope>NUCLEOTIDE SEQUENCE</scope>
    <source>
        <strain evidence="1">Zod_Metabat.24</strain>
    </source>
</reference>
<name>A0A9D8K9S3_9DELT</name>
<organism evidence="1 2">
    <name type="scientific">Candidatus Zymogenus saltonus</name>
    <dbReference type="NCBI Taxonomy" id="2844893"/>
    <lineage>
        <taxon>Bacteria</taxon>
        <taxon>Deltaproteobacteria</taxon>
        <taxon>Candidatus Zymogenia</taxon>
        <taxon>Candidatus Zymogeniales</taxon>
        <taxon>Candidatus Zymogenaceae</taxon>
        <taxon>Candidatus Zymogenus</taxon>
    </lineage>
</organism>
<dbReference type="AlphaFoldDB" id="A0A9D8K9S3"/>
<evidence type="ECO:0000313" key="1">
    <source>
        <dbReference type="EMBL" id="MBN1571885.1"/>
    </source>
</evidence>
<comment type="caution">
    <text evidence="1">The sequence shown here is derived from an EMBL/GenBank/DDBJ whole genome shotgun (WGS) entry which is preliminary data.</text>
</comment>